<proteinExistence type="predicted"/>
<dbReference type="Gene3D" id="3.10.180.10">
    <property type="entry name" value="2,3-Dihydroxybiphenyl 1,2-Dioxygenase, domain 1"/>
    <property type="match status" value="1"/>
</dbReference>
<dbReference type="EMBL" id="SMFL01000002">
    <property type="protein sequence ID" value="TDE17466.1"/>
    <property type="molecule type" value="Genomic_DNA"/>
</dbReference>
<gene>
    <name evidence="2" type="ORF">E0F88_06140</name>
</gene>
<dbReference type="PROSITE" id="PS51819">
    <property type="entry name" value="VOC"/>
    <property type="match status" value="1"/>
</dbReference>
<accession>A0A4R5DSK9</accession>
<sequence length="124" mass="14224">MKIEFTRLDHIMLCIPEGKEEEARNFYGKVLGLTELNDLGYTIPNNAIWFQIGDIQLHIRSANLTEQVSQRHPAFEITNLAAAELVLVSHGISVKHESVIPGRKRFSFWDPFGNRIELIEYSND</sequence>
<dbReference type="InterPro" id="IPR037523">
    <property type="entry name" value="VOC_core"/>
</dbReference>
<reference evidence="2 3" key="1">
    <citation type="submission" date="2019-03" db="EMBL/GenBank/DDBJ databases">
        <title>Dyadobacter AR-3-6 sp. nov., isolated from arctic soil.</title>
        <authorList>
            <person name="Chaudhary D.K."/>
        </authorList>
    </citation>
    <scope>NUCLEOTIDE SEQUENCE [LARGE SCALE GENOMIC DNA]</scope>
    <source>
        <strain evidence="2 3">AR-3-6</strain>
    </source>
</reference>
<protein>
    <submittedName>
        <fullName evidence="2">Phage portal protein</fullName>
    </submittedName>
</protein>
<evidence type="ECO:0000259" key="1">
    <source>
        <dbReference type="PROSITE" id="PS51819"/>
    </source>
</evidence>
<dbReference type="SUPFAM" id="SSF54593">
    <property type="entry name" value="Glyoxalase/Bleomycin resistance protein/Dihydroxybiphenyl dioxygenase"/>
    <property type="match status" value="1"/>
</dbReference>
<evidence type="ECO:0000313" key="3">
    <source>
        <dbReference type="Proteomes" id="UP000294850"/>
    </source>
</evidence>
<comment type="caution">
    <text evidence="2">The sequence shown here is derived from an EMBL/GenBank/DDBJ whole genome shotgun (WGS) entry which is preliminary data.</text>
</comment>
<dbReference type="AlphaFoldDB" id="A0A4R5DSK9"/>
<organism evidence="2 3">
    <name type="scientific">Dyadobacter psychrotolerans</name>
    <dbReference type="NCBI Taxonomy" id="2541721"/>
    <lineage>
        <taxon>Bacteria</taxon>
        <taxon>Pseudomonadati</taxon>
        <taxon>Bacteroidota</taxon>
        <taxon>Cytophagia</taxon>
        <taxon>Cytophagales</taxon>
        <taxon>Spirosomataceae</taxon>
        <taxon>Dyadobacter</taxon>
    </lineage>
</organism>
<name>A0A4R5DSK9_9BACT</name>
<evidence type="ECO:0000313" key="2">
    <source>
        <dbReference type="EMBL" id="TDE17466.1"/>
    </source>
</evidence>
<dbReference type="OrthoDB" id="9813630at2"/>
<dbReference type="Proteomes" id="UP000294850">
    <property type="component" value="Unassembled WGS sequence"/>
</dbReference>
<dbReference type="Pfam" id="PF00903">
    <property type="entry name" value="Glyoxalase"/>
    <property type="match status" value="1"/>
</dbReference>
<dbReference type="PANTHER" id="PTHR39175:SF1">
    <property type="entry name" value="FAMILY PROTEIN, PUTATIVE (AFU_ORTHOLOGUE AFUA_3G15060)-RELATED"/>
    <property type="match status" value="1"/>
</dbReference>
<feature type="domain" description="VOC" evidence="1">
    <location>
        <begin position="7"/>
        <end position="121"/>
    </location>
</feature>
<dbReference type="InterPro" id="IPR004360">
    <property type="entry name" value="Glyas_Fos-R_dOase_dom"/>
</dbReference>
<keyword evidence="3" id="KW-1185">Reference proteome</keyword>
<dbReference type="RefSeq" id="WP_131957332.1">
    <property type="nucleotide sequence ID" value="NZ_SMFL01000002.1"/>
</dbReference>
<dbReference type="PANTHER" id="PTHR39175">
    <property type="entry name" value="FAMILY PROTEIN, PUTATIVE (AFU_ORTHOLOGUE AFUA_3G15060)-RELATED"/>
    <property type="match status" value="1"/>
</dbReference>
<dbReference type="InterPro" id="IPR029068">
    <property type="entry name" value="Glyas_Bleomycin-R_OHBP_Dase"/>
</dbReference>